<keyword evidence="1" id="KW-0175">Coiled coil</keyword>
<dbReference type="InterPro" id="IPR036689">
    <property type="entry name" value="ESAT-6-like_sf"/>
</dbReference>
<dbReference type="EMBL" id="JACKSJ010000077">
    <property type="protein sequence ID" value="MCV7170253.1"/>
    <property type="molecule type" value="Genomic_DNA"/>
</dbReference>
<dbReference type="SUPFAM" id="SSF140453">
    <property type="entry name" value="EsxAB dimer-like"/>
    <property type="match status" value="1"/>
</dbReference>
<accession>A0A9X3BU18</accession>
<dbReference type="RefSeq" id="WP_264012446.1">
    <property type="nucleotide sequence ID" value="NZ_JACKSJ010000077.1"/>
</dbReference>
<dbReference type="Proteomes" id="UP001140293">
    <property type="component" value="Unassembled WGS sequence"/>
</dbReference>
<reference evidence="2" key="1">
    <citation type="submission" date="2020-07" db="EMBL/GenBank/DDBJ databases">
        <authorList>
            <person name="Pettersson B.M.F."/>
            <person name="Behra P.R.K."/>
            <person name="Ramesh M."/>
            <person name="Das S."/>
            <person name="Dasgupta S."/>
            <person name="Kirsebom L.A."/>
        </authorList>
    </citation>
    <scope>NUCLEOTIDE SEQUENCE</scope>
    <source>
        <strain evidence="2">DSM 44615</strain>
    </source>
</reference>
<feature type="coiled-coil region" evidence="1">
    <location>
        <begin position="1"/>
        <end position="31"/>
    </location>
</feature>
<name>A0A9X3BU18_9MYCO</name>
<evidence type="ECO:0000313" key="3">
    <source>
        <dbReference type="Proteomes" id="UP001140293"/>
    </source>
</evidence>
<protein>
    <recommendedName>
        <fullName evidence="4">ESAT-6-like protein</fullName>
    </recommendedName>
</protein>
<keyword evidence="3" id="KW-1185">Reference proteome</keyword>
<dbReference type="AlphaFoldDB" id="A0A9X3BU18"/>
<reference evidence="2" key="2">
    <citation type="journal article" date="2022" name="BMC Genomics">
        <title>Comparative genome analysis of mycobacteria focusing on tRNA and non-coding RNA.</title>
        <authorList>
            <person name="Behra P.R.K."/>
            <person name="Pettersson B.M.F."/>
            <person name="Ramesh M."/>
            <person name="Das S."/>
            <person name="Dasgupta S."/>
            <person name="Kirsebom L.A."/>
        </authorList>
    </citation>
    <scope>NUCLEOTIDE SEQUENCE</scope>
    <source>
        <strain evidence="2">DSM 44615</strain>
    </source>
</reference>
<sequence>MTDIVLKFNEAQQAVDELNAEAAKLEELTAEEGALVDQIAGSEWTGSGEGSWEQRQREWQKESVEESAALRRLVQAVEAAHGLMKDTESQVSGLFN</sequence>
<dbReference type="Gene3D" id="1.10.287.1060">
    <property type="entry name" value="ESAT-6-like"/>
    <property type="match status" value="1"/>
</dbReference>
<organism evidence="2 3">
    <name type="scientific">[Mycobacterium] manitobense</name>
    <dbReference type="NCBI Taxonomy" id="190147"/>
    <lineage>
        <taxon>Bacteria</taxon>
        <taxon>Bacillati</taxon>
        <taxon>Actinomycetota</taxon>
        <taxon>Actinomycetes</taxon>
        <taxon>Mycobacteriales</taxon>
        <taxon>Mycobacteriaceae</taxon>
        <taxon>Mycolicibacterium</taxon>
    </lineage>
</organism>
<gene>
    <name evidence="2" type="ORF">H7I41_10025</name>
</gene>
<comment type="caution">
    <text evidence="2">The sequence shown here is derived from an EMBL/GenBank/DDBJ whole genome shotgun (WGS) entry which is preliminary data.</text>
</comment>
<evidence type="ECO:0000313" key="2">
    <source>
        <dbReference type="EMBL" id="MCV7170253.1"/>
    </source>
</evidence>
<evidence type="ECO:0000256" key="1">
    <source>
        <dbReference type="SAM" id="Coils"/>
    </source>
</evidence>
<proteinExistence type="predicted"/>
<evidence type="ECO:0008006" key="4">
    <source>
        <dbReference type="Google" id="ProtNLM"/>
    </source>
</evidence>